<dbReference type="Pfam" id="PF00132">
    <property type="entry name" value="Hexapep"/>
    <property type="match status" value="3"/>
</dbReference>
<reference evidence="3" key="1">
    <citation type="submission" date="2021-03" db="EMBL/GenBank/DDBJ databases">
        <title>Antimicrobial resistance genes in bacteria isolated from Japanese honey, and their potential for conferring macrolide and lincosamide resistance in the American foulbrood pathogen Paenibacillus larvae.</title>
        <authorList>
            <person name="Okamoto M."/>
            <person name="Kumagai M."/>
            <person name="Kanamori H."/>
            <person name="Takamatsu D."/>
        </authorList>
    </citation>
    <scope>NUCLEOTIDE SEQUENCE</scope>
    <source>
        <strain evidence="3">J43TS3</strain>
    </source>
</reference>
<dbReference type="InterPro" id="IPR011004">
    <property type="entry name" value="Trimer_LpxA-like_sf"/>
</dbReference>
<comment type="caution">
    <text evidence="3">The sequence shown here is derived from an EMBL/GenBank/DDBJ whole genome shotgun (WGS) entry which is preliminary data.</text>
</comment>
<dbReference type="Proteomes" id="UP000676917">
    <property type="component" value="Unassembled WGS sequence"/>
</dbReference>
<dbReference type="SUPFAM" id="SSF51161">
    <property type="entry name" value="Trimeric LpxA-like enzymes"/>
    <property type="match status" value="2"/>
</dbReference>
<keyword evidence="4" id="KW-1185">Reference proteome</keyword>
<sequence>MGEEMIHDTASFGSDVKMGKYVKIEENVRIGNNVTIGDFVIIKQGTEIGNNVIIGDLTILGKAPAANSNMARPVEKSLSPLSIGEHVVIGCNTVLYTGTIIHKGVFIGDLASIREKVIIGEESIIGRNAIVEMNTTIGKQVTIQTGSYITADMLIEDHVFIGPCCSTSNDKYMGEGNYRHQGPIIKQGAKVGNNATLLPGIIIGKHAVVGAGAVVTKNVPDNQVVVGNPAKLLTII</sequence>
<keyword evidence="2" id="KW-0677">Repeat</keyword>
<evidence type="ECO:0000256" key="2">
    <source>
        <dbReference type="ARBA" id="ARBA00022737"/>
    </source>
</evidence>
<evidence type="ECO:0000313" key="3">
    <source>
        <dbReference type="EMBL" id="GIO28078.1"/>
    </source>
</evidence>
<dbReference type="InterPro" id="IPR018357">
    <property type="entry name" value="Hexapep_transf_CS"/>
</dbReference>
<accession>A0A920C7W1</accession>
<proteinExistence type="predicted"/>
<organism evidence="3 4">
    <name type="scientific">Ornithinibacillus bavariensis</name>
    <dbReference type="NCBI Taxonomy" id="545502"/>
    <lineage>
        <taxon>Bacteria</taxon>
        <taxon>Bacillati</taxon>
        <taxon>Bacillota</taxon>
        <taxon>Bacilli</taxon>
        <taxon>Bacillales</taxon>
        <taxon>Bacillaceae</taxon>
        <taxon>Ornithinibacillus</taxon>
    </lineage>
</organism>
<keyword evidence="1" id="KW-0808">Transferase</keyword>
<dbReference type="CDD" id="cd03358">
    <property type="entry name" value="LbH_WxcM_N_like"/>
    <property type="match status" value="1"/>
</dbReference>
<name>A0A920C7W1_9BACI</name>
<dbReference type="PANTHER" id="PTHR43300:SF4">
    <property type="entry name" value="ACYL-[ACYL-CARRIER-PROTEIN]--UDP-N-ACETYLGLUCOSAMINE O-ACYLTRANSFERASE"/>
    <property type="match status" value="1"/>
</dbReference>
<dbReference type="GO" id="GO:0016746">
    <property type="term" value="F:acyltransferase activity"/>
    <property type="evidence" value="ECO:0007669"/>
    <property type="project" value="UniProtKB-KW"/>
</dbReference>
<dbReference type="InterPro" id="IPR050179">
    <property type="entry name" value="Trans_hexapeptide_repeat"/>
</dbReference>
<gene>
    <name evidence="3" type="ORF">J43TS3_26890</name>
</gene>
<keyword evidence="3" id="KW-0012">Acyltransferase</keyword>
<dbReference type="Gene3D" id="2.160.10.10">
    <property type="entry name" value="Hexapeptide repeat proteins"/>
    <property type="match status" value="2"/>
</dbReference>
<dbReference type="PANTHER" id="PTHR43300">
    <property type="entry name" value="ACETYLTRANSFERASE"/>
    <property type="match status" value="1"/>
</dbReference>
<dbReference type="AlphaFoldDB" id="A0A920C7W1"/>
<dbReference type="EMBL" id="BORP01000005">
    <property type="protein sequence ID" value="GIO28078.1"/>
    <property type="molecule type" value="Genomic_DNA"/>
</dbReference>
<protein>
    <submittedName>
        <fullName evidence="3">Acyltransferase</fullName>
    </submittedName>
</protein>
<dbReference type="InterPro" id="IPR001451">
    <property type="entry name" value="Hexapep"/>
</dbReference>
<evidence type="ECO:0000313" key="4">
    <source>
        <dbReference type="Proteomes" id="UP000676917"/>
    </source>
</evidence>
<evidence type="ECO:0000256" key="1">
    <source>
        <dbReference type="ARBA" id="ARBA00022679"/>
    </source>
</evidence>
<dbReference type="PROSITE" id="PS00101">
    <property type="entry name" value="HEXAPEP_TRANSFERASES"/>
    <property type="match status" value="1"/>
</dbReference>